<accession>A0A6G0WBL0</accession>
<gene>
    <name evidence="1" type="ORF">Ae201684_017490</name>
</gene>
<evidence type="ECO:0000313" key="1">
    <source>
        <dbReference type="EMBL" id="KAF0723639.1"/>
    </source>
</evidence>
<comment type="caution">
    <text evidence="1">The sequence shown here is derived from an EMBL/GenBank/DDBJ whole genome shotgun (WGS) entry which is preliminary data.</text>
</comment>
<dbReference type="InterPro" id="IPR032675">
    <property type="entry name" value="LRR_dom_sf"/>
</dbReference>
<dbReference type="VEuPathDB" id="FungiDB:AeMF1_006491"/>
<dbReference type="SUPFAM" id="SSF52047">
    <property type="entry name" value="RNI-like"/>
    <property type="match status" value="1"/>
</dbReference>
<sequence length="500" mass="58223">MPSVWSQLPFEVIVKIAFSIEDAKDLLTFLKTIQDDIDFGPLEHLFELGKVKSKWDFWPWLHLVPPILQALPSTSLGATANYYPKVVVEDNFDVDWVKENLDPMTKIQWNIEKSSITMDDRSDIRITRLDVRSSDFTRISWKDLLSRLPHLTYLDVDDGYKTFSDVFEFVAMSNQITEFLAYTMWYKMTTTDVIHLTKWFRSQPVRRLQLALVDMGDVDIDVKKAFYEVMLKCHTLETLVLSNKGFTDLRFSKLPLSLKTLVLNFEDITSDVLKSLACGLEGSCVKRVRIVNYEDENTEGLEYLLRVLPRTSIQHLELRYFRIDDTTWCKFAPLFECCPVRKLILHSEKIPAGFAHAFATAVQKNQFICELDLDHSDVGLSDLQQLIRSFSISSQPVKTRQFKWKGPYDQSILDSEKESLKKLAAECGVEFMNRYSNWSFWYVVPIMTIFNVKYLDCNKNFVYIHKCLLHDFSVSFDEARDPNSKLSHWCTESWIDSAIN</sequence>
<dbReference type="AlphaFoldDB" id="A0A6G0WBL0"/>
<dbReference type="EMBL" id="VJMJ01000298">
    <property type="protein sequence ID" value="KAF0723639.1"/>
    <property type="molecule type" value="Genomic_DNA"/>
</dbReference>
<evidence type="ECO:0008006" key="3">
    <source>
        <dbReference type="Google" id="ProtNLM"/>
    </source>
</evidence>
<organism evidence="1 2">
    <name type="scientific">Aphanomyces euteiches</name>
    <dbReference type="NCBI Taxonomy" id="100861"/>
    <lineage>
        <taxon>Eukaryota</taxon>
        <taxon>Sar</taxon>
        <taxon>Stramenopiles</taxon>
        <taxon>Oomycota</taxon>
        <taxon>Saprolegniomycetes</taxon>
        <taxon>Saprolegniales</taxon>
        <taxon>Verrucalvaceae</taxon>
        <taxon>Aphanomyces</taxon>
    </lineage>
</organism>
<dbReference type="Proteomes" id="UP000481153">
    <property type="component" value="Unassembled WGS sequence"/>
</dbReference>
<keyword evidence="2" id="KW-1185">Reference proteome</keyword>
<name>A0A6G0WBL0_9STRA</name>
<proteinExistence type="predicted"/>
<protein>
    <recommendedName>
        <fullName evidence="3">F-box domain-containing protein</fullName>
    </recommendedName>
</protein>
<dbReference type="Gene3D" id="3.80.10.10">
    <property type="entry name" value="Ribonuclease Inhibitor"/>
    <property type="match status" value="1"/>
</dbReference>
<evidence type="ECO:0000313" key="2">
    <source>
        <dbReference type="Proteomes" id="UP000481153"/>
    </source>
</evidence>
<reference evidence="1 2" key="1">
    <citation type="submission" date="2019-07" db="EMBL/GenBank/DDBJ databases">
        <title>Genomics analysis of Aphanomyces spp. identifies a new class of oomycete effector associated with host adaptation.</title>
        <authorList>
            <person name="Gaulin E."/>
        </authorList>
    </citation>
    <scope>NUCLEOTIDE SEQUENCE [LARGE SCALE GENOMIC DNA]</scope>
    <source>
        <strain evidence="1 2">ATCC 201684</strain>
    </source>
</reference>